<reference evidence="2 3" key="1">
    <citation type="submission" date="2018-06" db="EMBL/GenBank/DDBJ databases">
        <title>Extensive metabolic versatility and redundancy in microbially diverse, dynamic hydrothermal sediments.</title>
        <authorList>
            <person name="Dombrowski N."/>
            <person name="Teske A."/>
            <person name="Baker B.J."/>
        </authorList>
    </citation>
    <scope>NUCLEOTIDE SEQUENCE [LARGE SCALE GENOMIC DNA]</scope>
    <source>
        <strain evidence="2">B66_G16</strain>
    </source>
</reference>
<name>A0A497ESF6_9CREN</name>
<dbReference type="SUPFAM" id="SSF51905">
    <property type="entry name" value="FAD/NAD(P)-binding domain"/>
    <property type="match status" value="1"/>
</dbReference>
<sequence>MLSYDVVVVGAGPAGLMAARKAAERGVSVLVVEKERELGLKACAEGVSKKTLETAELKPSKTFIANEMKGACVYPPDESKRVIVEGPGYDGYVLNKPLFLQSMAEEAAKVGAELWVMAQLVGFKWDGDRVRSVVVNKAGEILQVNVKAVVGCDGVNSTVAKLASFDRSSYKIIPTLQYVMVNCRIPEPYYTHGYLGNDVAPKGYVWVFPKSESVANVGIGVQDKPAKPYLDKFIKRHPEMFDKAKIVKISGAPDPIGGQIRELYKGNVLLCGDAAGQTIPLTGGGIHSGIAAGKIAGEVVAKAVLNDDFSKEVLDEYPRRYNEYWGARIAKSLKALKVIEGLSDDDLNSLADVFSPEDVVNLANGIDIVTPALKLLKHPVLALKVGRRLLA</sequence>
<dbReference type="PANTHER" id="PTHR42685">
    <property type="entry name" value="GERANYLGERANYL DIPHOSPHATE REDUCTASE"/>
    <property type="match status" value="1"/>
</dbReference>
<protein>
    <recommendedName>
        <fullName evidence="1">FAD-binding domain-containing protein</fullName>
    </recommendedName>
</protein>
<dbReference type="Pfam" id="PF01494">
    <property type="entry name" value="FAD_binding_3"/>
    <property type="match status" value="1"/>
</dbReference>
<dbReference type="Gene3D" id="3.30.9.10">
    <property type="entry name" value="D-Amino Acid Oxidase, subunit A, domain 2"/>
    <property type="match status" value="1"/>
</dbReference>
<proteinExistence type="predicted"/>
<evidence type="ECO:0000313" key="2">
    <source>
        <dbReference type="EMBL" id="RLE49660.1"/>
    </source>
</evidence>
<dbReference type="PANTHER" id="PTHR42685:SF18">
    <property type="entry name" value="DIGERANYLGERANYLGLYCEROPHOSPHOLIPID REDUCTASE"/>
    <property type="match status" value="1"/>
</dbReference>
<dbReference type="InterPro" id="IPR036188">
    <property type="entry name" value="FAD/NAD-bd_sf"/>
</dbReference>
<gene>
    <name evidence="2" type="ORF">DRJ31_04115</name>
</gene>
<dbReference type="AlphaFoldDB" id="A0A497ESF6"/>
<dbReference type="GO" id="GO:0071949">
    <property type="term" value="F:FAD binding"/>
    <property type="evidence" value="ECO:0007669"/>
    <property type="project" value="InterPro"/>
</dbReference>
<comment type="caution">
    <text evidence="2">The sequence shown here is derived from an EMBL/GenBank/DDBJ whole genome shotgun (WGS) entry which is preliminary data.</text>
</comment>
<evidence type="ECO:0000259" key="1">
    <source>
        <dbReference type="Pfam" id="PF01494"/>
    </source>
</evidence>
<dbReference type="PRINTS" id="PR00420">
    <property type="entry name" value="RNGMNOXGNASE"/>
</dbReference>
<dbReference type="InterPro" id="IPR050407">
    <property type="entry name" value="Geranylgeranyl_reductase"/>
</dbReference>
<dbReference type="Gene3D" id="3.50.50.60">
    <property type="entry name" value="FAD/NAD(P)-binding domain"/>
    <property type="match status" value="1"/>
</dbReference>
<dbReference type="InterPro" id="IPR002938">
    <property type="entry name" value="FAD-bd"/>
</dbReference>
<dbReference type="Proteomes" id="UP000278475">
    <property type="component" value="Unassembled WGS sequence"/>
</dbReference>
<dbReference type="InterPro" id="IPR011777">
    <property type="entry name" value="Geranylgeranyl_Rdtase_fam"/>
</dbReference>
<dbReference type="GO" id="GO:0016628">
    <property type="term" value="F:oxidoreductase activity, acting on the CH-CH group of donors, NAD or NADP as acceptor"/>
    <property type="evidence" value="ECO:0007669"/>
    <property type="project" value="InterPro"/>
</dbReference>
<accession>A0A497ESF6</accession>
<feature type="domain" description="FAD-binding" evidence="1">
    <location>
        <begin position="4"/>
        <end position="319"/>
    </location>
</feature>
<organism evidence="2 3">
    <name type="scientific">Thermoproteota archaeon</name>
    <dbReference type="NCBI Taxonomy" id="2056631"/>
    <lineage>
        <taxon>Archaea</taxon>
        <taxon>Thermoproteota</taxon>
    </lineage>
</organism>
<evidence type="ECO:0000313" key="3">
    <source>
        <dbReference type="Proteomes" id="UP000278475"/>
    </source>
</evidence>
<dbReference type="EMBL" id="QMQV01000027">
    <property type="protein sequence ID" value="RLE49660.1"/>
    <property type="molecule type" value="Genomic_DNA"/>
</dbReference>
<dbReference type="NCBIfam" id="TIGR02032">
    <property type="entry name" value="GG-red-SF"/>
    <property type="match status" value="1"/>
</dbReference>